<sequence>MRRPLPFSLLLSPVFPLLSIASEVTMYATQLMIVLSAGPYLGLLVRDLYPDIPRASGQMLWASVPSRRSLGFHDDSFAHAVYRTFYLWSAHFRLLICVELQALTLFTELHLAPSHFTLTHHNLLLRLEAGSL</sequence>
<accession>A0A8E2JY36</accession>
<organism evidence="2 3">
    <name type="scientific">Glonium stellatum</name>
    <dbReference type="NCBI Taxonomy" id="574774"/>
    <lineage>
        <taxon>Eukaryota</taxon>
        <taxon>Fungi</taxon>
        <taxon>Dikarya</taxon>
        <taxon>Ascomycota</taxon>
        <taxon>Pezizomycotina</taxon>
        <taxon>Dothideomycetes</taxon>
        <taxon>Pleosporomycetidae</taxon>
        <taxon>Gloniales</taxon>
        <taxon>Gloniaceae</taxon>
        <taxon>Glonium</taxon>
    </lineage>
</organism>
<evidence type="ECO:0000313" key="2">
    <source>
        <dbReference type="EMBL" id="OCL13382.1"/>
    </source>
</evidence>
<evidence type="ECO:0000313" key="3">
    <source>
        <dbReference type="Proteomes" id="UP000250140"/>
    </source>
</evidence>
<proteinExistence type="predicted"/>
<keyword evidence="3" id="KW-1185">Reference proteome</keyword>
<gene>
    <name evidence="2" type="ORF">AOQ84DRAFT_111194</name>
</gene>
<name>A0A8E2JY36_9PEZI</name>
<feature type="signal peptide" evidence="1">
    <location>
        <begin position="1"/>
        <end position="21"/>
    </location>
</feature>
<feature type="chain" id="PRO_5034514845" description="Secreted protein" evidence="1">
    <location>
        <begin position="22"/>
        <end position="132"/>
    </location>
</feature>
<dbReference type="EMBL" id="KV748728">
    <property type="protein sequence ID" value="OCL13382.1"/>
    <property type="molecule type" value="Genomic_DNA"/>
</dbReference>
<protein>
    <recommendedName>
        <fullName evidence="4">Secreted protein</fullName>
    </recommendedName>
</protein>
<evidence type="ECO:0008006" key="4">
    <source>
        <dbReference type="Google" id="ProtNLM"/>
    </source>
</evidence>
<keyword evidence="1" id="KW-0732">Signal</keyword>
<dbReference type="Proteomes" id="UP000250140">
    <property type="component" value="Unassembled WGS sequence"/>
</dbReference>
<dbReference type="AlphaFoldDB" id="A0A8E2JY36"/>
<evidence type="ECO:0000256" key="1">
    <source>
        <dbReference type="SAM" id="SignalP"/>
    </source>
</evidence>
<reference evidence="2 3" key="1">
    <citation type="journal article" date="2016" name="Nat. Commun.">
        <title>Ectomycorrhizal ecology is imprinted in the genome of the dominant symbiotic fungus Cenococcum geophilum.</title>
        <authorList>
            <consortium name="DOE Joint Genome Institute"/>
            <person name="Peter M."/>
            <person name="Kohler A."/>
            <person name="Ohm R.A."/>
            <person name="Kuo A."/>
            <person name="Krutzmann J."/>
            <person name="Morin E."/>
            <person name="Arend M."/>
            <person name="Barry K.W."/>
            <person name="Binder M."/>
            <person name="Choi C."/>
            <person name="Clum A."/>
            <person name="Copeland A."/>
            <person name="Grisel N."/>
            <person name="Haridas S."/>
            <person name="Kipfer T."/>
            <person name="LaButti K."/>
            <person name="Lindquist E."/>
            <person name="Lipzen A."/>
            <person name="Maire R."/>
            <person name="Meier B."/>
            <person name="Mihaltcheva S."/>
            <person name="Molinier V."/>
            <person name="Murat C."/>
            <person name="Poggeler S."/>
            <person name="Quandt C.A."/>
            <person name="Sperisen C."/>
            <person name="Tritt A."/>
            <person name="Tisserant E."/>
            <person name="Crous P.W."/>
            <person name="Henrissat B."/>
            <person name="Nehls U."/>
            <person name="Egli S."/>
            <person name="Spatafora J.W."/>
            <person name="Grigoriev I.V."/>
            <person name="Martin F.M."/>
        </authorList>
    </citation>
    <scope>NUCLEOTIDE SEQUENCE [LARGE SCALE GENOMIC DNA]</scope>
    <source>
        <strain evidence="2 3">CBS 207.34</strain>
    </source>
</reference>